<dbReference type="InterPro" id="IPR025662">
    <property type="entry name" value="Sigma_54_int_dom_ATP-bd_1"/>
</dbReference>
<dbReference type="Gene3D" id="1.10.10.60">
    <property type="entry name" value="Homeodomain-like"/>
    <property type="match status" value="1"/>
</dbReference>
<evidence type="ECO:0000313" key="7">
    <source>
        <dbReference type="EMBL" id="MDY0744648.1"/>
    </source>
</evidence>
<keyword evidence="8" id="KW-1185">Reference proteome</keyword>
<evidence type="ECO:0000256" key="1">
    <source>
        <dbReference type="ARBA" id="ARBA00022741"/>
    </source>
</evidence>
<dbReference type="InterPro" id="IPR029016">
    <property type="entry name" value="GAF-like_dom_sf"/>
</dbReference>
<dbReference type="InterPro" id="IPR025944">
    <property type="entry name" value="Sigma_54_int_dom_CS"/>
</dbReference>
<dbReference type="Pfam" id="PF01590">
    <property type="entry name" value="GAF"/>
    <property type="match status" value="1"/>
</dbReference>
<keyword evidence="1" id="KW-0547">Nucleotide-binding</keyword>
<feature type="domain" description="Sigma-54 factor interaction" evidence="6">
    <location>
        <begin position="315"/>
        <end position="542"/>
    </location>
</feature>
<dbReference type="PROSITE" id="PS00675">
    <property type="entry name" value="SIGMA54_INTERACT_1"/>
    <property type="match status" value="1"/>
</dbReference>
<dbReference type="InterPro" id="IPR009057">
    <property type="entry name" value="Homeodomain-like_sf"/>
</dbReference>
<dbReference type="InterPro" id="IPR002197">
    <property type="entry name" value="HTH_Fis"/>
</dbReference>
<dbReference type="PANTHER" id="PTHR32071:SF77">
    <property type="entry name" value="TRANSCRIPTIONAL REGULATORY PROTEIN"/>
    <property type="match status" value="1"/>
</dbReference>
<dbReference type="Gene3D" id="3.40.50.300">
    <property type="entry name" value="P-loop containing nucleotide triphosphate hydrolases"/>
    <property type="match status" value="1"/>
</dbReference>
<dbReference type="Pfam" id="PF25601">
    <property type="entry name" value="AAA_lid_14"/>
    <property type="match status" value="1"/>
</dbReference>
<evidence type="ECO:0000256" key="2">
    <source>
        <dbReference type="ARBA" id="ARBA00022840"/>
    </source>
</evidence>
<evidence type="ECO:0000256" key="3">
    <source>
        <dbReference type="ARBA" id="ARBA00023015"/>
    </source>
</evidence>
<dbReference type="EMBL" id="JAXCLA010000003">
    <property type="protein sequence ID" value="MDY0744648.1"/>
    <property type="molecule type" value="Genomic_DNA"/>
</dbReference>
<dbReference type="SUPFAM" id="SSF46689">
    <property type="entry name" value="Homeodomain-like"/>
    <property type="match status" value="1"/>
</dbReference>
<dbReference type="InterPro" id="IPR058031">
    <property type="entry name" value="AAA_lid_NorR"/>
</dbReference>
<dbReference type="RefSeq" id="WP_320422563.1">
    <property type="nucleotide sequence ID" value="NZ_JAXCLA010000003.1"/>
</dbReference>
<name>A0ABU5DFW4_9BURK</name>
<dbReference type="Pfam" id="PF02954">
    <property type="entry name" value="HTH_8"/>
    <property type="match status" value="1"/>
</dbReference>
<dbReference type="SMART" id="SM00382">
    <property type="entry name" value="AAA"/>
    <property type="match status" value="1"/>
</dbReference>
<accession>A0ABU5DFW4</accession>
<dbReference type="Gene3D" id="1.10.8.60">
    <property type="match status" value="1"/>
</dbReference>
<dbReference type="Proteomes" id="UP001285263">
    <property type="component" value="Unassembled WGS sequence"/>
</dbReference>
<sequence>MDSSHASTSLSGVHRARQAFFVEGGDPGAGLPSHIARSWRRCSAHSPIADLAEPVQRGELSARREAASWLRRCAEPELDALAEHAVGQGCVVILTDATGLILDEVGSPEFLPKAHRIALAAGVEWSESRRGTNAIGTALQERQALMVLGGEHFLARNGALGCAAAPIFDARGALAGALDVSGESIKVNEHALGLVRLAASQVEHRMMSAAAALRPGQGLLRFHRQPGLVGTSREALLSIEDGLIVGANRRALALLGLDWSDALGLPAARIFGTRWERLQHAPDRVAAPDGRQWIAALDTTAARRPVAMPAARSVPLEQQDALDPLLARAGRLLAEGLSILVTGETGSGKEVFVRRLHQASRRASGPLVAVNCAALPEGLIEAELFGYEDGAFTGARRRGQAGRLREAQGGLLFLDEVGDMPLAMQTRLLRVLEDRVVRPLGSSREFAIDFDLVCATHRDLPALVRSGGFREDLFYRLQGEVVAIPPLRQRPDRRALIQRLFDEAGARRKELRLTDEALALLSAQPWPGNVRELQAALRRLAALSEAGTTLGEPELAAALSLASCTASPAHGEATLAALADEAIRQALGASHGNVAAAARLLGVHRSTLYRQLARKP</sequence>
<dbReference type="InterPro" id="IPR002078">
    <property type="entry name" value="Sigma_54_int"/>
</dbReference>
<dbReference type="InterPro" id="IPR027417">
    <property type="entry name" value="P-loop_NTPase"/>
</dbReference>
<gene>
    <name evidence="7" type="ORF">SNE35_09025</name>
</gene>
<evidence type="ECO:0000256" key="5">
    <source>
        <dbReference type="ARBA" id="ARBA00023163"/>
    </source>
</evidence>
<dbReference type="PANTHER" id="PTHR32071">
    <property type="entry name" value="TRANSCRIPTIONAL REGULATORY PROTEIN"/>
    <property type="match status" value="1"/>
</dbReference>
<keyword evidence="4" id="KW-0238">DNA-binding</keyword>
<proteinExistence type="predicted"/>
<organism evidence="7 8">
    <name type="scientific">Roseateles agri</name>
    <dbReference type="NCBI Taxonomy" id="3098619"/>
    <lineage>
        <taxon>Bacteria</taxon>
        <taxon>Pseudomonadati</taxon>
        <taxon>Pseudomonadota</taxon>
        <taxon>Betaproteobacteria</taxon>
        <taxon>Burkholderiales</taxon>
        <taxon>Sphaerotilaceae</taxon>
        <taxon>Roseateles</taxon>
    </lineage>
</organism>
<dbReference type="PROSITE" id="PS00688">
    <property type="entry name" value="SIGMA54_INTERACT_3"/>
    <property type="match status" value="1"/>
</dbReference>
<evidence type="ECO:0000259" key="6">
    <source>
        <dbReference type="PROSITE" id="PS50045"/>
    </source>
</evidence>
<keyword evidence="5" id="KW-0804">Transcription</keyword>
<dbReference type="PROSITE" id="PS50045">
    <property type="entry name" value="SIGMA54_INTERACT_4"/>
    <property type="match status" value="1"/>
</dbReference>
<dbReference type="CDD" id="cd00009">
    <property type="entry name" value="AAA"/>
    <property type="match status" value="1"/>
</dbReference>
<reference evidence="7 8" key="1">
    <citation type="submission" date="2023-11" db="EMBL/GenBank/DDBJ databases">
        <title>Paucibacter sp. nov., isolated from fresh soil in Korea.</title>
        <authorList>
            <person name="Le N.T.T."/>
        </authorList>
    </citation>
    <scope>NUCLEOTIDE SEQUENCE [LARGE SCALE GENOMIC DNA]</scope>
    <source>
        <strain evidence="7 8">R3-3</strain>
    </source>
</reference>
<comment type="caution">
    <text evidence="7">The sequence shown here is derived from an EMBL/GenBank/DDBJ whole genome shotgun (WGS) entry which is preliminary data.</text>
</comment>
<dbReference type="SUPFAM" id="SSF55781">
    <property type="entry name" value="GAF domain-like"/>
    <property type="match status" value="1"/>
</dbReference>
<dbReference type="InterPro" id="IPR003018">
    <property type="entry name" value="GAF"/>
</dbReference>
<dbReference type="InterPro" id="IPR003593">
    <property type="entry name" value="AAA+_ATPase"/>
</dbReference>
<keyword evidence="3" id="KW-0805">Transcription regulation</keyword>
<dbReference type="SUPFAM" id="SSF52540">
    <property type="entry name" value="P-loop containing nucleoside triphosphate hydrolases"/>
    <property type="match status" value="1"/>
</dbReference>
<dbReference type="PRINTS" id="PR01590">
    <property type="entry name" value="HTHFIS"/>
</dbReference>
<keyword evidence="2" id="KW-0067">ATP-binding</keyword>
<evidence type="ECO:0000256" key="4">
    <source>
        <dbReference type="ARBA" id="ARBA00023125"/>
    </source>
</evidence>
<protein>
    <submittedName>
        <fullName evidence="7">Sigma-54-dependent Fis family transcriptional regulator</fullName>
    </submittedName>
</protein>
<dbReference type="Pfam" id="PF00158">
    <property type="entry name" value="Sigma54_activat"/>
    <property type="match status" value="1"/>
</dbReference>
<dbReference type="Gene3D" id="3.30.450.40">
    <property type="match status" value="1"/>
</dbReference>
<evidence type="ECO:0000313" key="8">
    <source>
        <dbReference type="Proteomes" id="UP001285263"/>
    </source>
</evidence>